<dbReference type="Gene3D" id="1.25.40.10">
    <property type="entry name" value="Tetratricopeptide repeat domain"/>
    <property type="match status" value="1"/>
</dbReference>
<organism evidence="1">
    <name type="scientific">marine metagenome</name>
    <dbReference type="NCBI Taxonomy" id="408172"/>
    <lineage>
        <taxon>unclassified sequences</taxon>
        <taxon>metagenomes</taxon>
        <taxon>ecological metagenomes</taxon>
    </lineage>
</organism>
<feature type="non-terminal residue" evidence="1">
    <location>
        <position position="1"/>
    </location>
</feature>
<sequence length="150" mass="17668">LMIKKTSQDYIYYNDLLSIKHDVLLFADDINFQNYSLAMLKIFQNKRTEAINILESILEIDNVEISNKIKFDCSYLYFLQGNFNKSLELVNSIADNSSFSEHSMLLKAEIYDYKIRNKSIAADLYMEFLNNFPLSIYYESIRIRLRELAG</sequence>
<reference evidence="1" key="1">
    <citation type="submission" date="2018-05" db="EMBL/GenBank/DDBJ databases">
        <authorList>
            <person name="Lanie J.A."/>
            <person name="Ng W.-L."/>
            <person name="Kazmierczak K.M."/>
            <person name="Andrzejewski T.M."/>
            <person name="Davidsen T.M."/>
            <person name="Wayne K.J."/>
            <person name="Tettelin H."/>
            <person name="Glass J.I."/>
            <person name="Rusch D."/>
            <person name="Podicherti R."/>
            <person name="Tsui H.-C.T."/>
            <person name="Winkler M.E."/>
        </authorList>
    </citation>
    <scope>NUCLEOTIDE SEQUENCE</scope>
</reference>
<evidence type="ECO:0000313" key="1">
    <source>
        <dbReference type="EMBL" id="SVE20592.1"/>
    </source>
</evidence>
<evidence type="ECO:0008006" key="2">
    <source>
        <dbReference type="Google" id="ProtNLM"/>
    </source>
</evidence>
<dbReference type="InterPro" id="IPR011990">
    <property type="entry name" value="TPR-like_helical_dom_sf"/>
</dbReference>
<dbReference type="AlphaFoldDB" id="A0A383BL15"/>
<dbReference type="EMBL" id="UINC01201310">
    <property type="protein sequence ID" value="SVE20592.1"/>
    <property type="molecule type" value="Genomic_DNA"/>
</dbReference>
<proteinExistence type="predicted"/>
<name>A0A383BL15_9ZZZZ</name>
<protein>
    <recommendedName>
        <fullName evidence="2">Outer membrane lipoprotein BamD-like domain-containing protein</fullName>
    </recommendedName>
</protein>
<gene>
    <name evidence="1" type="ORF">METZ01_LOCUS473446</name>
</gene>
<accession>A0A383BL15</accession>